<evidence type="ECO:0000313" key="10">
    <source>
        <dbReference type="Proteomes" id="UP000078435"/>
    </source>
</evidence>
<sequence length="141" mass="15379">MSFNKIYDIAGSSMRAQTVRLDTVASNLANVDSAASSEESAFRAIKPVFSTLYQRVQDAEGLGAAQVQVAGIVQSDRMVEKRMEPTNPLADEDGYVYYSNVNVVEEMADMMSASRGFETSVEVINRVNSMQQGLLRLGQGV</sequence>
<evidence type="ECO:0000256" key="2">
    <source>
        <dbReference type="ARBA" id="ARBA00009677"/>
    </source>
</evidence>
<feature type="domain" description="Flagellar basal body rod protein N-terminal" evidence="7">
    <location>
        <begin position="9"/>
        <end position="32"/>
    </location>
</feature>
<keyword evidence="9" id="KW-0969">Cilium</keyword>
<evidence type="ECO:0000256" key="5">
    <source>
        <dbReference type="ARBA" id="ARBA00025933"/>
    </source>
</evidence>
<dbReference type="NCBIfam" id="TIGR01395">
    <property type="entry name" value="FlgC"/>
    <property type="match status" value="1"/>
</dbReference>
<feature type="domain" description="Flagellar basal-body/hook protein C-terminal" evidence="8">
    <location>
        <begin position="93"/>
        <end position="137"/>
    </location>
</feature>
<dbReference type="InterPro" id="IPR001444">
    <property type="entry name" value="Flag_bb_rod_N"/>
</dbReference>
<evidence type="ECO:0000313" key="9">
    <source>
        <dbReference type="EMBL" id="KXU79783.1"/>
    </source>
</evidence>
<comment type="similarity">
    <text evidence="2">Belongs to the flagella basal body rod proteins family.</text>
</comment>
<evidence type="ECO:0000259" key="8">
    <source>
        <dbReference type="Pfam" id="PF06429"/>
    </source>
</evidence>
<comment type="subunit">
    <text evidence="5 6">The basal body constitutes a major portion of the flagellar organelle and consists of four rings (L,P,S, and M) mounted on a central rod. The rod consists of about 26 subunits of FlgG in the distal portion, and FlgB, FlgC and FlgF are thought to build up the proximal portion of the rod with about 6 subunits each.</text>
</comment>
<dbReference type="Pfam" id="PF00460">
    <property type="entry name" value="Flg_bb_rod"/>
    <property type="match status" value="1"/>
</dbReference>
<dbReference type="InterPro" id="IPR010930">
    <property type="entry name" value="Flg_bb/hook_C_dom"/>
</dbReference>
<proteinExistence type="inferred from homology"/>
<dbReference type="AlphaFoldDB" id="A0A175VGV8"/>
<dbReference type="Pfam" id="PF06429">
    <property type="entry name" value="Flg_bbr_C"/>
    <property type="match status" value="1"/>
</dbReference>
<dbReference type="RefSeq" id="WP_026457766.1">
    <property type="nucleotide sequence ID" value="NZ_JAAKKB010000008.1"/>
</dbReference>
<evidence type="ECO:0000256" key="3">
    <source>
        <dbReference type="ARBA" id="ARBA00017941"/>
    </source>
</evidence>
<reference evidence="9 10" key="1">
    <citation type="submission" date="2016-02" db="EMBL/GenBank/DDBJ databases">
        <title>Draft genome sequence of Aeromonas trota strain 1999lcr isolated from cerebrospinal fluid (CSF).</title>
        <authorList>
            <person name="Dallagassa C.B."/>
            <person name="Prediger K.C."/>
            <person name="Weiss V.A."/>
            <person name="Assis F.E."/>
            <person name="Baura V."/>
            <person name="Cruz L.M."/>
            <person name="Souza E.M."/>
            <person name="Pedrosa F.O."/>
            <person name="Fadel-Picheth C.M."/>
        </authorList>
    </citation>
    <scope>NUCLEOTIDE SEQUENCE [LARGE SCALE GENOMIC DNA]</scope>
    <source>
        <strain evidence="9 10">1999lcr</strain>
    </source>
</reference>
<evidence type="ECO:0000256" key="1">
    <source>
        <dbReference type="ARBA" id="ARBA00004117"/>
    </source>
</evidence>
<name>A0A175VGV8_AEREN</name>
<comment type="caution">
    <text evidence="9">The sequence shown here is derived from an EMBL/GenBank/DDBJ whole genome shotgun (WGS) entry which is preliminary data.</text>
</comment>
<protein>
    <recommendedName>
        <fullName evidence="3 6">Flagellar basal-body rod protein FlgC</fullName>
    </recommendedName>
</protein>
<comment type="subcellular location">
    <subcellularLocation>
        <location evidence="1 6">Bacterial flagellum basal body</location>
    </subcellularLocation>
</comment>
<dbReference type="PANTHER" id="PTHR30435">
    <property type="entry name" value="FLAGELLAR PROTEIN"/>
    <property type="match status" value="1"/>
</dbReference>
<dbReference type="InterPro" id="IPR006299">
    <property type="entry name" value="FlgC"/>
</dbReference>
<keyword evidence="9" id="KW-0966">Cell projection</keyword>
<keyword evidence="9" id="KW-0282">Flagellum</keyword>
<organism evidence="9 10">
    <name type="scientific">Aeromonas enteropelogenes</name>
    <name type="common">Aeromonas trota</name>
    <dbReference type="NCBI Taxonomy" id="29489"/>
    <lineage>
        <taxon>Bacteria</taxon>
        <taxon>Pseudomonadati</taxon>
        <taxon>Pseudomonadota</taxon>
        <taxon>Gammaproteobacteria</taxon>
        <taxon>Aeromonadales</taxon>
        <taxon>Aeromonadaceae</taxon>
        <taxon>Aeromonas</taxon>
    </lineage>
</organism>
<evidence type="ECO:0000259" key="7">
    <source>
        <dbReference type="Pfam" id="PF00460"/>
    </source>
</evidence>
<dbReference type="GO" id="GO:0030694">
    <property type="term" value="C:bacterial-type flagellum basal body, rod"/>
    <property type="evidence" value="ECO:0007669"/>
    <property type="project" value="UniProtKB-UniRule"/>
</dbReference>
<keyword evidence="4 6" id="KW-0975">Bacterial flagellum</keyword>
<evidence type="ECO:0000256" key="6">
    <source>
        <dbReference type="RuleBase" id="RU362062"/>
    </source>
</evidence>
<evidence type="ECO:0000256" key="4">
    <source>
        <dbReference type="ARBA" id="ARBA00023143"/>
    </source>
</evidence>
<gene>
    <name evidence="9" type="ORF">LCR_16840</name>
</gene>
<dbReference type="GO" id="GO:0071978">
    <property type="term" value="P:bacterial-type flagellum-dependent swarming motility"/>
    <property type="evidence" value="ECO:0007669"/>
    <property type="project" value="TreeGrafter"/>
</dbReference>
<dbReference type="PANTHER" id="PTHR30435:SF29">
    <property type="entry name" value="FLAGELLAR BASAL-BODY ROD PROTEIN FLGC"/>
    <property type="match status" value="1"/>
</dbReference>
<dbReference type="OrthoDB" id="9794148at2"/>
<accession>A0A175VGV8</accession>
<dbReference type="Proteomes" id="UP000078435">
    <property type="component" value="Unassembled WGS sequence"/>
</dbReference>
<dbReference type="EMBL" id="JMGO02000006">
    <property type="protein sequence ID" value="KXU79783.1"/>
    <property type="molecule type" value="Genomic_DNA"/>
</dbReference>